<organism evidence="1">
    <name type="scientific">Ralstonia solanacearum</name>
    <name type="common">Pseudomonas solanacearum</name>
    <dbReference type="NCBI Taxonomy" id="305"/>
    <lineage>
        <taxon>Bacteria</taxon>
        <taxon>Pseudomonadati</taxon>
        <taxon>Pseudomonadota</taxon>
        <taxon>Betaproteobacteria</taxon>
        <taxon>Burkholderiales</taxon>
        <taxon>Burkholderiaceae</taxon>
        <taxon>Ralstonia</taxon>
        <taxon>Ralstonia solanacearum species complex</taxon>
    </lineage>
</organism>
<evidence type="ECO:0000313" key="1">
    <source>
        <dbReference type="EMBL" id="CUV21553.1"/>
    </source>
</evidence>
<dbReference type="EMBL" id="LN899822">
    <property type="protein sequence ID" value="CUV59214.1"/>
    <property type="molecule type" value="Genomic_DNA"/>
</dbReference>
<accession>A0A0S4UHA4</accession>
<name>A0A0S4UHA4_RALSL</name>
<dbReference type="EMBL" id="LN899823">
    <property type="protein sequence ID" value="CUV21553.1"/>
    <property type="molecule type" value="Genomic_DNA"/>
</dbReference>
<reference evidence="1" key="1">
    <citation type="submission" date="2015-10" db="EMBL/GenBank/DDBJ databases">
        <authorList>
            <person name="Gilbert D.G."/>
        </authorList>
    </citation>
    <scope>NUCLEOTIDE SEQUENCE</scope>
    <source>
        <strain evidence="1">Phyl III-seqv23</strain>
    </source>
</reference>
<proteinExistence type="predicted"/>
<dbReference type="EMBL" id="LN899826">
    <property type="protein sequence ID" value="CUV37939.1"/>
    <property type="molecule type" value="Genomic_DNA"/>
</dbReference>
<protein>
    <submittedName>
        <fullName evidence="1">Uncharacterized protein</fullName>
    </submittedName>
</protein>
<evidence type="ECO:0000313" key="3">
    <source>
        <dbReference type="EMBL" id="CUV37939.1"/>
    </source>
</evidence>
<gene>
    <name evidence="4" type="ORF">RD1301_v1_320008</name>
    <name evidence="1" type="ORF">RUN1744_v1_40008</name>
    <name evidence="2" type="ORF">TD1301_v1_3330010</name>
    <name evidence="3" type="ORF">TF3108_v1_50060</name>
</gene>
<dbReference type="AlphaFoldDB" id="A0A0S4UHA4"/>
<evidence type="ECO:0000313" key="2">
    <source>
        <dbReference type="EMBL" id="CUV37379.1"/>
    </source>
</evidence>
<dbReference type="EMBL" id="LN899825">
    <property type="protein sequence ID" value="CUV37379.1"/>
    <property type="molecule type" value="Genomic_DNA"/>
</dbReference>
<sequence length="94" mass="10195">MLLPTAIDEADCPATLCASFSRKSVSDGVLELLDEDVLPVVLALLELLPEPCMSLTSFWKSDCSVDSALLLDDEVSPLLSCEIRLCRPDARSEP</sequence>
<evidence type="ECO:0000313" key="4">
    <source>
        <dbReference type="EMBL" id="CUV59214.1"/>
    </source>
</evidence>